<evidence type="ECO:0000256" key="9">
    <source>
        <dbReference type="ARBA" id="ARBA00023002"/>
    </source>
</evidence>
<comment type="similarity">
    <text evidence="3">Belongs to the 4HPPD family.</text>
</comment>
<keyword evidence="10" id="KW-0408">Iron</keyword>
<sequence>MAPSAISTSPPPTDRVSSSLDSYRGYDHVHWYVGNAKQAASYYITRMGFKRIAYRGLETGCRSVCSHVVRNGDITFILTSPLRSLDQNDRFPPEEQELLKEIHAHLEKHGDGVKDVAFEVDSVDSVFYAATNNGAKVVSPPRTLEDADGQVRVATIQTYGETTHTLLERGSYRGAFLPGYRVETGAEDPVSQLLPGVHLKRIDHCVGNQDWDEMDKVCEYYEKALGFHRFWSVDDKQICTEYSALKSIVMASPNELVKMPINEPAKGKKQSQIEEYVDFYNGAGVQHIALLTDDIIRDIANLKARGVEFIKVPDTYYEDVKVRLKKAGLTLHEDFETIRSLDILIDFDEGGYLLQLFTKHLMDRPTVFIEIIQRHNFSGFGAGNFKSLFEAIEREQALRGNLTLALHSSAFGGCIAQQVLGLDLHAYLTAIALRNDGEWRLTPFPTPARFITEQMKLDRLEIRGHPDEQYYHGIPTHSAHAMTDTKYTYLPANAATLGQVDPNHLPFLAPLDLLVYKIHCCSMRPSPEKRSQDAKDAHELVNILSQQGAIALNNSQEQAVLSGLDGMVEYPGETRQWWETALGL</sequence>
<proteinExistence type="inferred from homology"/>
<dbReference type="NCBIfam" id="TIGR01263">
    <property type="entry name" value="4HPPD"/>
    <property type="match status" value="1"/>
</dbReference>
<dbReference type="PANTHER" id="PTHR11959">
    <property type="entry name" value="4-HYDROXYPHENYLPYRUVATE DIOXYGENASE"/>
    <property type="match status" value="1"/>
</dbReference>
<dbReference type="EMBL" id="NIDN02000002">
    <property type="protein sequence ID" value="RLM01868.1"/>
    <property type="molecule type" value="Genomic_DNA"/>
</dbReference>
<dbReference type="OrthoDB" id="414569at2759"/>
<evidence type="ECO:0000313" key="13">
    <source>
        <dbReference type="EMBL" id="RLM01868.1"/>
    </source>
</evidence>
<comment type="caution">
    <text evidence="13">The sequence shown here is derived from an EMBL/GenBank/DDBJ whole genome shotgun (WGS) entry which is preliminary data.</text>
</comment>
<feature type="domain" description="VOC" evidence="12">
    <location>
        <begin position="25"/>
        <end position="169"/>
    </location>
</feature>
<dbReference type="AlphaFoldDB" id="A0A229Z424"/>
<dbReference type="FunFam" id="3.10.180.10:FF:000020">
    <property type="entry name" value="4-hydroxyphenylpyruvate dioxygenase"/>
    <property type="match status" value="1"/>
</dbReference>
<dbReference type="GO" id="GO:0046872">
    <property type="term" value="F:metal ion binding"/>
    <property type="evidence" value="ECO:0007669"/>
    <property type="project" value="UniProtKB-KW"/>
</dbReference>
<dbReference type="InterPro" id="IPR005956">
    <property type="entry name" value="4OHPhenylPyrv_dOase"/>
</dbReference>
<evidence type="ECO:0000256" key="5">
    <source>
        <dbReference type="ARBA" id="ARBA00022723"/>
    </source>
</evidence>
<evidence type="ECO:0000256" key="4">
    <source>
        <dbReference type="ARBA" id="ARBA00013222"/>
    </source>
</evidence>
<accession>A0A229Z424</accession>
<reference evidence="13 14" key="1">
    <citation type="submission" date="2018-08" db="EMBL/GenBank/DDBJ databases">
        <title>Draft genome sequences of two Aspergillus turcosus clinical strains isolated from bronchoalveolar lavage fluid: one azole-susceptible and the other azole-resistant.</title>
        <authorList>
            <person name="Parent-Michaud M."/>
            <person name="Dufresne P.J."/>
            <person name="Fournier E."/>
            <person name="Martineau C."/>
            <person name="Moreira S."/>
            <person name="Perkins V."/>
            <person name="De Repentigny L."/>
            <person name="Dufresne S.F."/>
        </authorList>
    </citation>
    <scope>NUCLEOTIDE SEQUENCE [LARGE SCALE GENOMIC DNA]</scope>
    <source>
        <strain evidence="13">HMR AF 1038</strain>
    </source>
</reference>
<dbReference type="GO" id="GO:0006572">
    <property type="term" value="P:L-tyrosine catabolic process"/>
    <property type="evidence" value="ECO:0007669"/>
    <property type="project" value="UniProtKB-KW"/>
</dbReference>
<dbReference type="GO" id="GO:0003868">
    <property type="term" value="F:4-hydroxyphenylpyruvate dioxygenase activity"/>
    <property type="evidence" value="ECO:0007669"/>
    <property type="project" value="UniProtKB-EC"/>
</dbReference>
<feature type="domain" description="VOC" evidence="12">
    <location>
        <begin position="201"/>
        <end position="359"/>
    </location>
</feature>
<keyword evidence="14" id="KW-1185">Reference proteome</keyword>
<dbReference type="EC" id="1.13.11.27" evidence="4"/>
<evidence type="ECO:0000256" key="10">
    <source>
        <dbReference type="ARBA" id="ARBA00023004"/>
    </source>
</evidence>
<dbReference type="InterPro" id="IPR037523">
    <property type="entry name" value="VOC_core"/>
</dbReference>
<dbReference type="InterPro" id="IPR004360">
    <property type="entry name" value="Glyas_Fos-R_dOase_dom"/>
</dbReference>
<dbReference type="SUPFAM" id="SSF54593">
    <property type="entry name" value="Glyoxalase/Bleomycin resistance protein/Dihydroxybiphenyl dioxygenase"/>
    <property type="match status" value="1"/>
</dbReference>
<protein>
    <recommendedName>
        <fullName evidence="4">4-hydroxyphenylpyruvate dioxygenase</fullName>
        <ecNumber evidence="4">1.13.11.27</ecNumber>
    </recommendedName>
</protein>
<dbReference type="Gene3D" id="3.10.180.10">
    <property type="entry name" value="2,3-Dihydroxybiphenyl 1,2-Dioxygenase, domain 1"/>
    <property type="match status" value="2"/>
</dbReference>
<comment type="cofactor">
    <cofactor evidence="1">
        <name>Fe cation</name>
        <dbReference type="ChEBI" id="CHEBI:24875"/>
    </cofactor>
</comment>
<dbReference type="PANTHER" id="PTHR11959:SF1">
    <property type="entry name" value="4-HYDROXYPHENYLPYRUVATE DIOXYGENASE"/>
    <property type="match status" value="1"/>
</dbReference>
<dbReference type="FunFam" id="3.10.180.10:FF:000001">
    <property type="entry name" value="4-hydroxyphenylpyruvate dioxygenase"/>
    <property type="match status" value="1"/>
</dbReference>
<dbReference type="InterPro" id="IPR029068">
    <property type="entry name" value="Glyas_Bleomycin-R_OHBP_Dase"/>
</dbReference>
<dbReference type="STRING" id="1245748.A0A229Z424"/>
<dbReference type="Pfam" id="PF00903">
    <property type="entry name" value="Glyoxalase"/>
    <property type="match status" value="1"/>
</dbReference>
<dbReference type="PROSITE" id="PS51819">
    <property type="entry name" value="VOC"/>
    <property type="match status" value="2"/>
</dbReference>
<keyword evidence="5" id="KW-0479">Metal-binding</keyword>
<evidence type="ECO:0000256" key="8">
    <source>
        <dbReference type="ARBA" id="ARBA00022964"/>
    </source>
</evidence>
<comment type="pathway">
    <text evidence="2">Amino-acid degradation; L-phenylalanine degradation; acetoacetate and fumarate from L-phenylalanine: step 3/6.</text>
</comment>
<dbReference type="GO" id="GO:0006559">
    <property type="term" value="P:L-phenylalanine catabolic process"/>
    <property type="evidence" value="ECO:0007669"/>
    <property type="project" value="UniProtKB-UniPathway"/>
</dbReference>
<keyword evidence="6" id="KW-0677">Repeat</keyword>
<dbReference type="CDD" id="cd07250">
    <property type="entry name" value="HPPD_C_like"/>
    <property type="match status" value="1"/>
</dbReference>
<evidence type="ECO:0000256" key="11">
    <source>
        <dbReference type="ARBA" id="ARBA00023232"/>
    </source>
</evidence>
<keyword evidence="9" id="KW-0560">Oxidoreductase</keyword>
<evidence type="ECO:0000313" key="14">
    <source>
        <dbReference type="Proteomes" id="UP000215289"/>
    </source>
</evidence>
<keyword evidence="11" id="KW-0585">Phenylalanine catabolism</keyword>
<keyword evidence="8" id="KW-0223">Dioxygenase</keyword>
<evidence type="ECO:0000259" key="12">
    <source>
        <dbReference type="PROSITE" id="PS51819"/>
    </source>
</evidence>
<evidence type="ECO:0000256" key="2">
    <source>
        <dbReference type="ARBA" id="ARBA00005162"/>
    </source>
</evidence>
<name>A0A229Z424_9EURO</name>
<evidence type="ECO:0000256" key="7">
    <source>
        <dbReference type="ARBA" id="ARBA00022878"/>
    </source>
</evidence>
<dbReference type="Proteomes" id="UP000215289">
    <property type="component" value="Unassembled WGS sequence"/>
</dbReference>
<organism evidence="13 14">
    <name type="scientific">Aspergillus turcosus</name>
    <dbReference type="NCBI Taxonomy" id="1245748"/>
    <lineage>
        <taxon>Eukaryota</taxon>
        <taxon>Fungi</taxon>
        <taxon>Dikarya</taxon>
        <taxon>Ascomycota</taxon>
        <taxon>Pezizomycotina</taxon>
        <taxon>Eurotiomycetes</taxon>
        <taxon>Eurotiomycetidae</taxon>
        <taxon>Eurotiales</taxon>
        <taxon>Aspergillaceae</taxon>
        <taxon>Aspergillus</taxon>
        <taxon>Aspergillus subgen. Fumigati</taxon>
    </lineage>
</organism>
<evidence type="ECO:0000256" key="1">
    <source>
        <dbReference type="ARBA" id="ARBA00001962"/>
    </source>
</evidence>
<dbReference type="UniPathway" id="UPA00139">
    <property type="reaction ID" value="UER00362"/>
</dbReference>
<evidence type="ECO:0000256" key="3">
    <source>
        <dbReference type="ARBA" id="ARBA00005877"/>
    </source>
</evidence>
<dbReference type="InterPro" id="IPR041735">
    <property type="entry name" value="4OHPhenylPyrv_dOase_C"/>
</dbReference>
<evidence type="ECO:0000256" key="6">
    <source>
        <dbReference type="ARBA" id="ARBA00022737"/>
    </source>
</evidence>
<keyword evidence="7" id="KW-0828">Tyrosine catabolism</keyword>
<gene>
    <name evidence="13" type="ORF">CFD26_109160</name>
</gene>
<dbReference type="CDD" id="cd08342">
    <property type="entry name" value="HPPD_N_like"/>
    <property type="match status" value="1"/>
</dbReference>
<dbReference type="InterPro" id="IPR041736">
    <property type="entry name" value="4OHPhenylPyrv_dOase_N"/>
</dbReference>